<sequence>MLNGFATVKEPPTHPSFAYTYPSKNRSQPFVPQFSNNIQNLINPFFSNLLQKDLKHKELEHLNKLSDMQFETCGVTAIGDIETISEAAQKYNR</sequence>
<proteinExistence type="predicted"/>
<evidence type="ECO:0000313" key="2">
    <source>
        <dbReference type="Proteomes" id="UP000615446"/>
    </source>
</evidence>
<accession>A0A8H3KW29</accession>
<organism evidence="1 2">
    <name type="scientific">Rhizophagus clarus</name>
    <dbReference type="NCBI Taxonomy" id="94130"/>
    <lineage>
        <taxon>Eukaryota</taxon>
        <taxon>Fungi</taxon>
        <taxon>Fungi incertae sedis</taxon>
        <taxon>Mucoromycota</taxon>
        <taxon>Glomeromycotina</taxon>
        <taxon>Glomeromycetes</taxon>
        <taxon>Glomerales</taxon>
        <taxon>Glomeraceae</taxon>
        <taxon>Rhizophagus</taxon>
    </lineage>
</organism>
<name>A0A8H3KW29_9GLOM</name>
<comment type="caution">
    <text evidence="1">The sequence shown here is derived from an EMBL/GenBank/DDBJ whole genome shotgun (WGS) entry which is preliminary data.</text>
</comment>
<reference evidence="1" key="1">
    <citation type="submission" date="2019-10" db="EMBL/GenBank/DDBJ databases">
        <title>Conservation and host-specific expression of non-tandemly repeated heterogenous ribosome RNA gene in arbuscular mycorrhizal fungi.</title>
        <authorList>
            <person name="Maeda T."/>
            <person name="Kobayashi Y."/>
            <person name="Nakagawa T."/>
            <person name="Ezawa T."/>
            <person name="Yamaguchi K."/>
            <person name="Bino T."/>
            <person name="Nishimoto Y."/>
            <person name="Shigenobu S."/>
            <person name="Kawaguchi M."/>
        </authorList>
    </citation>
    <scope>NUCLEOTIDE SEQUENCE</scope>
    <source>
        <strain evidence="1">HR1</strain>
    </source>
</reference>
<dbReference type="AlphaFoldDB" id="A0A8H3KW29"/>
<evidence type="ECO:0000313" key="1">
    <source>
        <dbReference type="EMBL" id="GES75265.1"/>
    </source>
</evidence>
<dbReference type="EMBL" id="BLAL01000014">
    <property type="protein sequence ID" value="GES75265.1"/>
    <property type="molecule type" value="Genomic_DNA"/>
</dbReference>
<gene>
    <name evidence="1" type="ORF">RCL2_000271400</name>
</gene>
<dbReference type="Proteomes" id="UP000615446">
    <property type="component" value="Unassembled WGS sequence"/>
</dbReference>
<protein>
    <submittedName>
        <fullName evidence="1">Uncharacterized protein</fullName>
    </submittedName>
</protein>